<keyword evidence="3" id="KW-1185">Reference proteome</keyword>
<sequence>MSKSNSTTAGKSVLPLDHELAVQNSEYWQQIKRLSAENLELKAKLAALAASRNTPPEADARQNSQISENQYPGKKAKVVHIVNVEDKPVSLEASESNDFPNKGRTRNLQPGLPPSETEAVMKPALPMGPDSEGPHESKTDIDFKKIVNIVSDEGNVTLAEELAARPGSELIHLRAGSPDGDNSSAVQRSIKEAIFDKEKKALTAKMMTYIKLGSATLLMLHLVQTYVACRRERGRWLQANNLSRTQLFGILHYDASLLVAPGVNPDLALGVQDIWDILQVIQAIVWSYLKSLTLSFGASRL</sequence>
<organism evidence="2 3">
    <name type="scientific">[Torrubiella] hemipterigena</name>
    <dbReference type="NCBI Taxonomy" id="1531966"/>
    <lineage>
        <taxon>Eukaryota</taxon>
        <taxon>Fungi</taxon>
        <taxon>Dikarya</taxon>
        <taxon>Ascomycota</taxon>
        <taxon>Pezizomycotina</taxon>
        <taxon>Sordariomycetes</taxon>
        <taxon>Hypocreomycetidae</taxon>
        <taxon>Hypocreales</taxon>
        <taxon>Clavicipitaceae</taxon>
        <taxon>Clavicipitaceae incertae sedis</taxon>
        <taxon>'Torrubiella' clade</taxon>
    </lineage>
</organism>
<accession>A0A0A1SWZ5</accession>
<evidence type="ECO:0000313" key="2">
    <source>
        <dbReference type="EMBL" id="CEJ82846.1"/>
    </source>
</evidence>
<evidence type="ECO:0000256" key="1">
    <source>
        <dbReference type="SAM" id="MobiDB-lite"/>
    </source>
</evidence>
<protein>
    <submittedName>
        <fullName evidence="2">Uncharacterized protein</fullName>
    </submittedName>
</protein>
<dbReference type="AlphaFoldDB" id="A0A0A1SWZ5"/>
<dbReference type="EMBL" id="CDHN01000001">
    <property type="protein sequence ID" value="CEJ82846.1"/>
    <property type="molecule type" value="Genomic_DNA"/>
</dbReference>
<gene>
    <name evidence="2" type="ORF">VHEMI02892</name>
</gene>
<name>A0A0A1SWZ5_9HYPO</name>
<reference evidence="2 3" key="1">
    <citation type="journal article" date="2015" name="Genome Announc.">
        <title>Draft Genome Sequence and Gene Annotation of the Entomopathogenic Fungus Verticillium hemipterigenum.</title>
        <authorList>
            <person name="Horn F."/>
            <person name="Habel A."/>
            <person name="Scharf D.H."/>
            <person name="Dworschak J."/>
            <person name="Brakhage A.A."/>
            <person name="Guthke R."/>
            <person name="Hertweck C."/>
            <person name="Linde J."/>
        </authorList>
    </citation>
    <scope>NUCLEOTIDE SEQUENCE [LARGE SCALE GENOMIC DNA]</scope>
</reference>
<feature type="compositionally biased region" description="Polar residues" evidence="1">
    <location>
        <begin position="61"/>
        <end position="70"/>
    </location>
</feature>
<evidence type="ECO:0000313" key="3">
    <source>
        <dbReference type="Proteomes" id="UP000039046"/>
    </source>
</evidence>
<dbReference type="HOGENOM" id="CLU_924974_0_0_1"/>
<dbReference type="Proteomes" id="UP000039046">
    <property type="component" value="Unassembled WGS sequence"/>
</dbReference>
<proteinExistence type="predicted"/>
<dbReference type="OrthoDB" id="10691275at2759"/>
<feature type="region of interest" description="Disordered" evidence="1">
    <location>
        <begin position="51"/>
        <end position="74"/>
    </location>
</feature>
<feature type="region of interest" description="Disordered" evidence="1">
    <location>
        <begin position="89"/>
        <end position="120"/>
    </location>
</feature>